<dbReference type="Pfam" id="PF16925">
    <property type="entry name" value="TetR_C_13"/>
    <property type="match status" value="1"/>
</dbReference>
<dbReference type="InterPro" id="IPR023772">
    <property type="entry name" value="DNA-bd_HTH_TetR-type_CS"/>
</dbReference>
<dbReference type="PROSITE" id="PS50977">
    <property type="entry name" value="HTH_TETR_2"/>
    <property type="match status" value="1"/>
</dbReference>
<keyword evidence="3" id="KW-0804">Transcription</keyword>
<evidence type="ECO:0000259" key="5">
    <source>
        <dbReference type="PROSITE" id="PS50977"/>
    </source>
</evidence>
<dbReference type="RefSeq" id="WP_227704079.1">
    <property type="nucleotide sequence ID" value="NZ_JBEAAL010000021.1"/>
</dbReference>
<dbReference type="PROSITE" id="PS01081">
    <property type="entry name" value="HTH_TETR_1"/>
    <property type="match status" value="1"/>
</dbReference>
<dbReference type="PANTHER" id="PTHR47506:SF10">
    <property type="entry name" value="TRANSCRIPTIONAL REGULATORY PROTEIN"/>
    <property type="match status" value="1"/>
</dbReference>
<name>A0ABV0M7N9_9HYPH</name>
<dbReference type="Gene3D" id="1.10.357.10">
    <property type="entry name" value="Tetracycline Repressor, domain 2"/>
    <property type="match status" value="1"/>
</dbReference>
<evidence type="ECO:0000256" key="2">
    <source>
        <dbReference type="ARBA" id="ARBA00023125"/>
    </source>
</evidence>
<evidence type="ECO:0000313" key="7">
    <source>
        <dbReference type="Proteomes" id="UP001496627"/>
    </source>
</evidence>
<evidence type="ECO:0000256" key="4">
    <source>
        <dbReference type="PROSITE-ProRule" id="PRU00335"/>
    </source>
</evidence>
<accession>A0ABV0M7N9</accession>
<dbReference type="SUPFAM" id="SSF46689">
    <property type="entry name" value="Homeodomain-like"/>
    <property type="match status" value="1"/>
</dbReference>
<organism evidence="6 7">
    <name type="scientific">Neorhizobium phenanthreniclasticum</name>
    <dbReference type="NCBI Taxonomy" id="3157917"/>
    <lineage>
        <taxon>Bacteria</taxon>
        <taxon>Pseudomonadati</taxon>
        <taxon>Pseudomonadota</taxon>
        <taxon>Alphaproteobacteria</taxon>
        <taxon>Hyphomicrobiales</taxon>
        <taxon>Rhizobiaceae</taxon>
        <taxon>Rhizobium/Agrobacterium group</taxon>
        <taxon>Neorhizobium</taxon>
    </lineage>
</organism>
<comment type="caution">
    <text evidence="6">The sequence shown here is derived from an EMBL/GenBank/DDBJ whole genome shotgun (WGS) entry which is preliminary data.</text>
</comment>
<gene>
    <name evidence="6" type="ORF">ABK249_23415</name>
</gene>
<dbReference type="InterPro" id="IPR009057">
    <property type="entry name" value="Homeodomain-like_sf"/>
</dbReference>
<dbReference type="SUPFAM" id="SSF48498">
    <property type="entry name" value="Tetracyclin repressor-like, C-terminal domain"/>
    <property type="match status" value="1"/>
</dbReference>
<dbReference type="Gene3D" id="1.10.10.60">
    <property type="entry name" value="Homeodomain-like"/>
    <property type="match status" value="1"/>
</dbReference>
<dbReference type="InterPro" id="IPR011075">
    <property type="entry name" value="TetR_C"/>
</dbReference>
<sequence length="215" mass="24530">MARPREFDDEKVLLLAVEHFWDHGYEATSIRDLAQVMGLTTASIYNAFGDKRTVYRKALEFYVKQSFVDRVGRFEKKPPREAIHAFFVEIIDRSLSDTRRKGCMLVNSALEVAPHDEESQRVVADVLLQVEAFFRRCLQAGQEDGTISRYQTATDMARTLLCTLLGIRVLARTRPERDLMEGLIKPIFALLEPDVKDDKPYAAPKKDMSDEKSGA</sequence>
<keyword evidence="2 4" id="KW-0238">DNA-binding</keyword>
<keyword evidence="7" id="KW-1185">Reference proteome</keyword>
<keyword evidence="1" id="KW-0805">Transcription regulation</keyword>
<dbReference type="Pfam" id="PF00440">
    <property type="entry name" value="TetR_N"/>
    <property type="match status" value="1"/>
</dbReference>
<dbReference type="InterPro" id="IPR001647">
    <property type="entry name" value="HTH_TetR"/>
</dbReference>
<dbReference type="Proteomes" id="UP001496627">
    <property type="component" value="Unassembled WGS sequence"/>
</dbReference>
<reference evidence="6 7" key="1">
    <citation type="submission" date="2024-05" db="EMBL/GenBank/DDBJ databases">
        <title>Neorhizobium sp. Rsf11, a plant growth promoting and heavy metal resistant PAH-degrader.</title>
        <authorList>
            <person name="Golubev S.N."/>
            <person name="Muratova A.Y."/>
            <person name="Markelova M.I."/>
        </authorList>
    </citation>
    <scope>NUCLEOTIDE SEQUENCE [LARGE SCALE GENOMIC DNA]</scope>
    <source>
        <strain evidence="6 7">Rsf11</strain>
    </source>
</reference>
<feature type="DNA-binding region" description="H-T-H motif" evidence="4">
    <location>
        <begin position="29"/>
        <end position="48"/>
    </location>
</feature>
<dbReference type="PANTHER" id="PTHR47506">
    <property type="entry name" value="TRANSCRIPTIONAL REGULATORY PROTEIN"/>
    <property type="match status" value="1"/>
</dbReference>
<dbReference type="InterPro" id="IPR036271">
    <property type="entry name" value="Tet_transcr_reg_TetR-rel_C_sf"/>
</dbReference>
<dbReference type="EMBL" id="JBEAAL010000021">
    <property type="protein sequence ID" value="MEQ1407876.1"/>
    <property type="molecule type" value="Genomic_DNA"/>
</dbReference>
<evidence type="ECO:0000256" key="3">
    <source>
        <dbReference type="ARBA" id="ARBA00023163"/>
    </source>
</evidence>
<evidence type="ECO:0000313" key="6">
    <source>
        <dbReference type="EMBL" id="MEQ1407876.1"/>
    </source>
</evidence>
<proteinExistence type="predicted"/>
<protein>
    <submittedName>
        <fullName evidence="6">TetR/AcrR family transcriptional regulator</fullName>
    </submittedName>
</protein>
<evidence type="ECO:0000256" key="1">
    <source>
        <dbReference type="ARBA" id="ARBA00023015"/>
    </source>
</evidence>
<feature type="domain" description="HTH tetR-type" evidence="5">
    <location>
        <begin position="6"/>
        <end position="66"/>
    </location>
</feature>